<evidence type="ECO:0000313" key="4">
    <source>
        <dbReference type="Proteomes" id="UP000054097"/>
    </source>
</evidence>
<keyword evidence="2" id="KW-0812">Transmembrane</keyword>
<proteinExistence type="predicted"/>
<dbReference type="OrthoDB" id="654211at2759"/>
<reference evidence="4" key="2">
    <citation type="submission" date="2015-01" db="EMBL/GenBank/DDBJ databases">
        <title>Evolutionary Origins and Diversification of the Mycorrhizal Mutualists.</title>
        <authorList>
            <consortium name="DOE Joint Genome Institute"/>
            <consortium name="Mycorrhizal Genomics Consortium"/>
            <person name="Kohler A."/>
            <person name="Kuo A."/>
            <person name="Nagy L.G."/>
            <person name="Floudas D."/>
            <person name="Copeland A."/>
            <person name="Barry K.W."/>
            <person name="Cichocki N."/>
            <person name="Veneault-Fourrey C."/>
            <person name="LaButti K."/>
            <person name="Lindquist E.A."/>
            <person name="Lipzen A."/>
            <person name="Lundell T."/>
            <person name="Morin E."/>
            <person name="Murat C."/>
            <person name="Riley R."/>
            <person name="Ohm R."/>
            <person name="Sun H."/>
            <person name="Tunlid A."/>
            <person name="Henrissat B."/>
            <person name="Grigoriev I.V."/>
            <person name="Hibbett D.S."/>
            <person name="Martin F."/>
        </authorList>
    </citation>
    <scope>NUCLEOTIDE SEQUENCE [LARGE SCALE GENOMIC DNA]</scope>
    <source>
        <strain evidence="4">MAFF 305830</strain>
    </source>
</reference>
<evidence type="ECO:0000313" key="3">
    <source>
        <dbReference type="EMBL" id="KIM30797.1"/>
    </source>
</evidence>
<organism evidence="3 4">
    <name type="scientific">Serendipita vermifera MAFF 305830</name>
    <dbReference type="NCBI Taxonomy" id="933852"/>
    <lineage>
        <taxon>Eukaryota</taxon>
        <taxon>Fungi</taxon>
        <taxon>Dikarya</taxon>
        <taxon>Basidiomycota</taxon>
        <taxon>Agaricomycotina</taxon>
        <taxon>Agaricomycetes</taxon>
        <taxon>Sebacinales</taxon>
        <taxon>Serendipitaceae</taxon>
        <taxon>Serendipita</taxon>
    </lineage>
</organism>
<name>A0A0C2XP98_SERVB</name>
<feature type="compositionally biased region" description="Low complexity" evidence="1">
    <location>
        <begin position="109"/>
        <end position="121"/>
    </location>
</feature>
<evidence type="ECO:0000256" key="2">
    <source>
        <dbReference type="SAM" id="Phobius"/>
    </source>
</evidence>
<feature type="transmembrane region" description="Helical" evidence="2">
    <location>
        <begin position="217"/>
        <end position="243"/>
    </location>
</feature>
<reference evidence="3 4" key="1">
    <citation type="submission" date="2014-04" db="EMBL/GenBank/DDBJ databases">
        <authorList>
            <consortium name="DOE Joint Genome Institute"/>
            <person name="Kuo A."/>
            <person name="Zuccaro A."/>
            <person name="Kohler A."/>
            <person name="Nagy L.G."/>
            <person name="Floudas D."/>
            <person name="Copeland A."/>
            <person name="Barry K.W."/>
            <person name="Cichocki N."/>
            <person name="Veneault-Fourrey C."/>
            <person name="LaButti K."/>
            <person name="Lindquist E.A."/>
            <person name="Lipzen A."/>
            <person name="Lundell T."/>
            <person name="Morin E."/>
            <person name="Murat C."/>
            <person name="Sun H."/>
            <person name="Tunlid A."/>
            <person name="Henrissat B."/>
            <person name="Grigoriev I.V."/>
            <person name="Hibbett D.S."/>
            <person name="Martin F."/>
            <person name="Nordberg H.P."/>
            <person name="Cantor M.N."/>
            <person name="Hua S.X."/>
        </authorList>
    </citation>
    <scope>NUCLEOTIDE SEQUENCE [LARGE SCALE GENOMIC DNA]</scope>
    <source>
        <strain evidence="3 4">MAFF 305830</strain>
    </source>
</reference>
<keyword evidence="2" id="KW-0472">Membrane</keyword>
<keyword evidence="4" id="KW-1185">Reference proteome</keyword>
<feature type="region of interest" description="Disordered" evidence="1">
    <location>
        <begin position="100"/>
        <end position="121"/>
    </location>
</feature>
<accession>A0A0C2XP98</accession>
<dbReference type="EMBL" id="KN824283">
    <property type="protein sequence ID" value="KIM30797.1"/>
    <property type="molecule type" value="Genomic_DNA"/>
</dbReference>
<dbReference type="HOGENOM" id="CLU_1116332_0_0_1"/>
<dbReference type="AlphaFoldDB" id="A0A0C2XP98"/>
<protein>
    <submittedName>
        <fullName evidence="3">Uncharacterized protein</fullName>
    </submittedName>
</protein>
<dbReference type="Proteomes" id="UP000054097">
    <property type="component" value="Unassembled WGS sequence"/>
</dbReference>
<keyword evidence="2" id="KW-1133">Transmembrane helix</keyword>
<gene>
    <name evidence="3" type="ORF">M408DRAFT_270408</name>
</gene>
<evidence type="ECO:0000256" key="1">
    <source>
        <dbReference type="SAM" id="MobiDB-lite"/>
    </source>
</evidence>
<sequence>MLLQGPLGLEDLPNLKEEPFDALGLQGMSEFLNPAAFLLTPEYELSLLPPESPFPIIAPKAGNSLPESPNYALVSLPISQFEEACDSYNLWAGSIPTSTPPLSPEALGSPPSATDDSSSSHLSPLPSWTYDDFFQGIVYSPELVKTFHVAVDRICNREGPTKEQIAEFVRQRPGSKTFVCAVDTCDWHHKGWKREDRGIAHVRMEHFKVQVYMCPHWYVVVYLLDGLVLIPLLVIAATSGLMISRSTVC</sequence>